<accession>A0A484CB08</accession>
<evidence type="ECO:0000313" key="7">
    <source>
        <dbReference type="Proteomes" id="UP000295070"/>
    </source>
</evidence>
<dbReference type="SUPFAM" id="SSF49899">
    <property type="entry name" value="Concanavalin A-like lectins/glucanases"/>
    <property type="match status" value="1"/>
</dbReference>
<dbReference type="Gene3D" id="2.60.120.920">
    <property type="match status" value="1"/>
</dbReference>
<dbReference type="PANTHER" id="PTHR25465">
    <property type="entry name" value="B-BOX DOMAIN CONTAINING"/>
    <property type="match status" value="1"/>
</dbReference>
<dbReference type="InterPro" id="IPR043136">
    <property type="entry name" value="B30.2/SPRY_sf"/>
</dbReference>
<feature type="domain" description="B30.2/SPRY" evidence="5">
    <location>
        <begin position="37"/>
        <end position="235"/>
    </location>
</feature>
<evidence type="ECO:0000313" key="6">
    <source>
        <dbReference type="EMBL" id="TDG98253.1"/>
    </source>
</evidence>
<dbReference type="InterPro" id="IPR051051">
    <property type="entry name" value="E3_ubiq-ligase_TRIM/RNF"/>
</dbReference>
<dbReference type="InterPro" id="IPR003879">
    <property type="entry name" value="Butyrophylin_SPRY"/>
</dbReference>
<dbReference type="Pfam" id="PF13765">
    <property type="entry name" value="PRY"/>
    <property type="match status" value="1"/>
</dbReference>
<dbReference type="GO" id="GO:0008270">
    <property type="term" value="F:zinc ion binding"/>
    <property type="evidence" value="ECO:0007669"/>
    <property type="project" value="UniProtKB-KW"/>
</dbReference>
<keyword evidence="2" id="KW-0863">Zinc-finger</keyword>
<dbReference type="InterPro" id="IPR003877">
    <property type="entry name" value="SPRY_dom"/>
</dbReference>
<keyword evidence="1" id="KW-0479">Metal-binding</keyword>
<evidence type="ECO:0000259" key="5">
    <source>
        <dbReference type="PROSITE" id="PS50188"/>
    </source>
</evidence>
<dbReference type="PRINTS" id="PR01407">
    <property type="entry name" value="BUTYPHLNCDUF"/>
</dbReference>
<gene>
    <name evidence="6" type="ORF">EPR50_G00214920</name>
</gene>
<evidence type="ECO:0000256" key="4">
    <source>
        <dbReference type="SAM" id="MobiDB-lite"/>
    </source>
</evidence>
<organism evidence="6 7">
    <name type="scientific">Perca flavescens</name>
    <name type="common">American yellow perch</name>
    <name type="synonym">Morone flavescens</name>
    <dbReference type="NCBI Taxonomy" id="8167"/>
    <lineage>
        <taxon>Eukaryota</taxon>
        <taxon>Metazoa</taxon>
        <taxon>Chordata</taxon>
        <taxon>Craniata</taxon>
        <taxon>Vertebrata</taxon>
        <taxon>Euteleostomi</taxon>
        <taxon>Actinopterygii</taxon>
        <taxon>Neopterygii</taxon>
        <taxon>Teleostei</taxon>
        <taxon>Neoteleostei</taxon>
        <taxon>Acanthomorphata</taxon>
        <taxon>Eupercaria</taxon>
        <taxon>Perciformes</taxon>
        <taxon>Percoidei</taxon>
        <taxon>Percidae</taxon>
        <taxon>Percinae</taxon>
        <taxon>Perca</taxon>
    </lineage>
</organism>
<proteinExistence type="predicted"/>
<evidence type="ECO:0000256" key="2">
    <source>
        <dbReference type="ARBA" id="ARBA00022771"/>
    </source>
</evidence>
<dbReference type="InterPro" id="IPR001870">
    <property type="entry name" value="B30.2/SPRY"/>
</dbReference>
<sequence length="235" mass="26688">MPSGPDSATILSETNKPGKKMKSNKNEKTNGGNVSVYVPGIPEPTSRAELMKYWMHFTLDDKTANKMLWISDRGFKVFRRTEEVCPVLDRPERYEYSPQVVCKEGIWNMRAYWEVEYSGWVVIGVTYEGAGRRAHSGPCGLGENEESWGLCWSGTCYQIWFNGRNNDIKDVPYCSTIGVYIDQPAGVISFYVVTSEGAEREVKLLQKFKTTIEKKILPGFWIGIQSSCTILQRPE</sequence>
<evidence type="ECO:0000256" key="1">
    <source>
        <dbReference type="ARBA" id="ARBA00022723"/>
    </source>
</evidence>
<dbReference type="PANTHER" id="PTHR25465:SF80">
    <property type="entry name" value="TRIPARTITE MOTIF-CONTAINING PROTEIN 16-LIKE"/>
    <property type="match status" value="1"/>
</dbReference>
<reference evidence="6 7" key="1">
    <citation type="submission" date="2019-01" db="EMBL/GenBank/DDBJ databases">
        <title>A chromosome-scale genome assembly of the yellow perch, Perca flavescens.</title>
        <authorList>
            <person name="Feron R."/>
            <person name="Morvezen R."/>
            <person name="Bestin A."/>
            <person name="Haffray P."/>
            <person name="Klopp C."/>
            <person name="Zahm M."/>
            <person name="Cabau C."/>
            <person name="Roques C."/>
            <person name="Donnadieu C."/>
            <person name="Bouchez O."/>
            <person name="Christie M."/>
            <person name="Larson W."/>
            <person name="Guiguen Y."/>
        </authorList>
    </citation>
    <scope>NUCLEOTIDE SEQUENCE [LARGE SCALE GENOMIC DNA]</scope>
    <source>
        <strain evidence="6">YP-PL-M2</strain>
        <tissue evidence="6">Blood</tissue>
    </source>
</reference>
<dbReference type="Pfam" id="PF00622">
    <property type="entry name" value="SPRY"/>
    <property type="match status" value="1"/>
</dbReference>
<comment type="caution">
    <text evidence="6">The sequence shown here is derived from an EMBL/GenBank/DDBJ whole genome shotgun (WGS) entry which is preliminary data.</text>
</comment>
<protein>
    <recommendedName>
        <fullName evidence="5">B30.2/SPRY domain-containing protein</fullName>
    </recommendedName>
</protein>
<feature type="region of interest" description="Disordered" evidence="4">
    <location>
        <begin position="1"/>
        <end position="32"/>
    </location>
</feature>
<dbReference type="GO" id="GO:0005737">
    <property type="term" value="C:cytoplasm"/>
    <property type="evidence" value="ECO:0007669"/>
    <property type="project" value="UniProtKB-ARBA"/>
</dbReference>
<name>A0A484CB08_PERFV</name>
<evidence type="ECO:0000256" key="3">
    <source>
        <dbReference type="ARBA" id="ARBA00022833"/>
    </source>
</evidence>
<dbReference type="EMBL" id="SCKG01000021">
    <property type="protein sequence ID" value="TDG98253.1"/>
    <property type="molecule type" value="Genomic_DNA"/>
</dbReference>
<dbReference type="InterPro" id="IPR006574">
    <property type="entry name" value="PRY"/>
</dbReference>
<dbReference type="PROSITE" id="PS50188">
    <property type="entry name" value="B302_SPRY"/>
    <property type="match status" value="1"/>
</dbReference>
<dbReference type="AlphaFoldDB" id="A0A484CB08"/>
<dbReference type="Proteomes" id="UP000295070">
    <property type="component" value="Chromosome 21"/>
</dbReference>
<keyword evidence="7" id="KW-1185">Reference proteome</keyword>
<keyword evidence="3" id="KW-0862">Zinc</keyword>
<dbReference type="SMART" id="SM00449">
    <property type="entry name" value="SPRY"/>
    <property type="match status" value="1"/>
</dbReference>
<dbReference type="InterPro" id="IPR013320">
    <property type="entry name" value="ConA-like_dom_sf"/>
</dbReference>